<dbReference type="Pfam" id="PF01066">
    <property type="entry name" value="CDP-OH_P_transf"/>
    <property type="match status" value="1"/>
</dbReference>
<gene>
    <name evidence="2" type="ORF">SAMN04487959_10524</name>
</gene>
<dbReference type="InterPro" id="IPR000462">
    <property type="entry name" value="CDP-OH_P_trans"/>
</dbReference>
<evidence type="ECO:0000313" key="2">
    <source>
        <dbReference type="EMBL" id="SFH51251.1"/>
    </source>
</evidence>
<keyword evidence="1" id="KW-0472">Membrane</keyword>
<dbReference type="GO" id="GO:0016780">
    <property type="term" value="F:phosphotransferase activity, for other substituted phosphate groups"/>
    <property type="evidence" value="ECO:0007669"/>
    <property type="project" value="InterPro"/>
</dbReference>
<dbReference type="GO" id="GO:0016020">
    <property type="term" value="C:membrane"/>
    <property type="evidence" value="ECO:0007669"/>
    <property type="project" value="InterPro"/>
</dbReference>
<evidence type="ECO:0000256" key="1">
    <source>
        <dbReference type="SAM" id="Phobius"/>
    </source>
</evidence>
<name>A0A1I3APH3_9GAMM</name>
<feature type="transmembrane region" description="Helical" evidence="1">
    <location>
        <begin position="49"/>
        <end position="71"/>
    </location>
</feature>
<dbReference type="GO" id="GO:0008654">
    <property type="term" value="P:phospholipid biosynthetic process"/>
    <property type="evidence" value="ECO:0007669"/>
    <property type="project" value="InterPro"/>
</dbReference>
<keyword evidence="1" id="KW-0812">Transmembrane</keyword>
<dbReference type="AlphaFoldDB" id="A0A1I3APH3"/>
<keyword evidence="3" id="KW-1185">Reference proteome</keyword>
<evidence type="ECO:0000313" key="3">
    <source>
        <dbReference type="Proteomes" id="UP000199040"/>
    </source>
</evidence>
<dbReference type="EMBL" id="FOPY01000005">
    <property type="protein sequence ID" value="SFH51251.1"/>
    <property type="molecule type" value="Genomic_DNA"/>
</dbReference>
<accession>A0A1I3APH3</accession>
<dbReference type="Gene3D" id="1.20.120.1760">
    <property type="match status" value="1"/>
</dbReference>
<protein>
    <submittedName>
        <fullName evidence="2">CDP-alcohol phosphatidyltransferase</fullName>
    </submittedName>
</protein>
<dbReference type="STRING" id="442341.SAMN04487959_10524"/>
<organism evidence="2 3">
    <name type="scientific">Modicisalibacter xianhensis</name>
    <dbReference type="NCBI Taxonomy" id="442341"/>
    <lineage>
        <taxon>Bacteria</taxon>
        <taxon>Pseudomonadati</taxon>
        <taxon>Pseudomonadota</taxon>
        <taxon>Gammaproteobacteria</taxon>
        <taxon>Oceanospirillales</taxon>
        <taxon>Halomonadaceae</taxon>
        <taxon>Modicisalibacter</taxon>
    </lineage>
</organism>
<dbReference type="InterPro" id="IPR043130">
    <property type="entry name" value="CDP-OH_PTrfase_TM_dom"/>
</dbReference>
<reference evidence="2 3" key="1">
    <citation type="submission" date="2016-10" db="EMBL/GenBank/DDBJ databases">
        <authorList>
            <person name="de Groot N.N."/>
        </authorList>
    </citation>
    <scope>NUCLEOTIDE SEQUENCE [LARGE SCALE GENOMIC DNA]</scope>
    <source>
        <strain evidence="2 3">CGMCC 1.6848</strain>
    </source>
</reference>
<proteinExistence type="predicted"/>
<keyword evidence="2" id="KW-0808">Transferase</keyword>
<keyword evidence="1" id="KW-1133">Transmembrane helix</keyword>
<dbReference type="Proteomes" id="UP000199040">
    <property type="component" value="Unassembled WGS sequence"/>
</dbReference>
<sequence>MALNAIDGMLARDHAMQSRLGAVLNELGDVVSDAALYLPLALVPGLPPALLVAIVALAIISEMAGVIALQAGARRRYDGPMGKSDRAVAFGALGLWLGLGGPTGTWLTVLLAVVALLAGLTIFNRSREALHEGGCS</sequence>